<evidence type="ECO:0000256" key="1">
    <source>
        <dbReference type="ARBA" id="ARBA00004123"/>
    </source>
</evidence>
<dbReference type="GO" id="GO:0030527">
    <property type="term" value="F:structural constituent of chromatin"/>
    <property type="evidence" value="ECO:0007669"/>
    <property type="project" value="InterPro"/>
</dbReference>
<keyword evidence="7" id="KW-0539">Nucleus</keyword>
<dbReference type="GO" id="GO:0000786">
    <property type="term" value="C:nucleosome"/>
    <property type="evidence" value="ECO:0007669"/>
    <property type="project" value="UniProtKB-KW"/>
</dbReference>
<comment type="subcellular location">
    <subcellularLocation>
        <location evidence="2">Chromosome</location>
    </subcellularLocation>
    <subcellularLocation>
        <location evidence="1">Nucleus</location>
    </subcellularLocation>
</comment>
<evidence type="ECO:0000256" key="2">
    <source>
        <dbReference type="ARBA" id="ARBA00004286"/>
    </source>
</evidence>
<comment type="similarity">
    <text evidence="3">Belongs to the histone H3 family.</text>
</comment>
<reference evidence="11" key="2">
    <citation type="submission" date="2020-07" db="EMBL/GenBank/DDBJ databases">
        <authorList>
            <person name="Vera ALvarez R."/>
            <person name="Arias-Moreno D.M."/>
            <person name="Jimenez-Jacinto V."/>
            <person name="Jimenez-Bremont J.F."/>
            <person name="Swaminathan K."/>
            <person name="Moose S.P."/>
            <person name="Guerrero-Gonzalez M.L."/>
            <person name="Marino-Ramirez L."/>
            <person name="Landsman D."/>
            <person name="Rodriguez-Kessler M."/>
            <person name="Delgado-Sanchez P."/>
        </authorList>
    </citation>
    <scope>NUCLEOTIDE SEQUENCE</scope>
    <source>
        <tissue evidence="11">Cladode</tissue>
    </source>
</reference>
<dbReference type="SUPFAM" id="SSF47113">
    <property type="entry name" value="Histone-fold"/>
    <property type="match status" value="1"/>
</dbReference>
<evidence type="ECO:0000256" key="7">
    <source>
        <dbReference type="ARBA" id="ARBA00023242"/>
    </source>
</evidence>
<dbReference type="EMBL" id="GISG01167821">
    <property type="protein sequence ID" value="MBA4650978.1"/>
    <property type="molecule type" value="Transcribed_RNA"/>
</dbReference>
<dbReference type="CDD" id="cd22911">
    <property type="entry name" value="HFD_H3"/>
    <property type="match status" value="1"/>
</dbReference>
<evidence type="ECO:0000313" key="11">
    <source>
        <dbReference type="EMBL" id="MBA4650978.1"/>
    </source>
</evidence>
<proteinExistence type="inferred from homology"/>
<dbReference type="InterPro" id="IPR007125">
    <property type="entry name" value="H2A/H2B/H3"/>
</dbReference>
<keyword evidence="8" id="KW-0544">Nucleosome core</keyword>
<evidence type="ECO:0000256" key="3">
    <source>
        <dbReference type="ARBA" id="ARBA00010343"/>
    </source>
</evidence>
<accession>A0A7C8ZT04</accession>
<evidence type="ECO:0000259" key="10">
    <source>
        <dbReference type="Pfam" id="PF00125"/>
    </source>
</evidence>
<dbReference type="Pfam" id="PF00125">
    <property type="entry name" value="Histone"/>
    <property type="match status" value="1"/>
</dbReference>
<protein>
    <recommendedName>
        <fullName evidence="10">Core Histone H2A/H2B/H3 domain-containing protein</fullName>
    </recommendedName>
</protein>
<evidence type="ECO:0000256" key="9">
    <source>
        <dbReference type="SAM" id="MobiDB-lite"/>
    </source>
</evidence>
<dbReference type="SMART" id="SM00428">
    <property type="entry name" value="H3"/>
    <property type="match status" value="1"/>
</dbReference>
<dbReference type="PANTHER" id="PTHR11426">
    <property type="entry name" value="HISTONE H3"/>
    <property type="match status" value="1"/>
</dbReference>
<dbReference type="InterPro" id="IPR009072">
    <property type="entry name" value="Histone-fold"/>
</dbReference>
<dbReference type="GO" id="GO:0003677">
    <property type="term" value="F:DNA binding"/>
    <property type="evidence" value="ECO:0007669"/>
    <property type="project" value="UniProtKB-KW"/>
</dbReference>
<evidence type="ECO:0000256" key="4">
    <source>
        <dbReference type="ARBA" id="ARBA00022454"/>
    </source>
</evidence>
<dbReference type="Gene3D" id="1.10.20.10">
    <property type="entry name" value="Histone, subunit A"/>
    <property type="match status" value="1"/>
</dbReference>
<keyword evidence="4" id="KW-0158">Chromosome</keyword>
<keyword evidence="6" id="KW-0238">DNA-binding</keyword>
<feature type="domain" description="Core Histone H2A/H2B/H3" evidence="10">
    <location>
        <begin position="65"/>
        <end position="152"/>
    </location>
</feature>
<dbReference type="FunFam" id="1.10.20.10:FF:000085">
    <property type="entry name" value="Histone H3.2"/>
    <property type="match status" value="1"/>
</dbReference>
<organism evidence="11">
    <name type="scientific">Opuntia streptacantha</name>
    <name type="common">Prickly pear cactus</name>
    <name type="synonym">Opuntia cardona</name>
    <dbReference type="NCBI Taxonomy" id="393608"/>
    <lineage>
        <taxon>Eukaryota</taxon>
        <taxon>Viridiplantae</taxon>
        <taxon>Streptophyta</taxon>
        <taxon>Embryophyta</taxon>
        <taxon>Tracheophyta</taxon>
        <taxon>Spermatophyta</taxon>
        <taxon>Magnoliopsida</taxon>
        <taxon>eudicotyledons</taxon>
        <taxon>Gunneridae</taxon>
        <taxon>Pentapetalae</taxon>
        <taxon>Caryophyllales</taxon>
        <taxon>Cactineae</taxon>
        <taxon>Cactaceae</taxon>
        <taxon>Opuntioideae</taxon>
        <taxon>Opuntia</taxon>
    </lineage>
</organism>
<name>A0A7C8ZT04_OPUST</name>
<feature type="region of interest" description="Disordered" evidence="9">
    <location>
        <begin position="1"/>
        <end position="64"/>
    </location>
</feature>
<feature type="compositionally biased region" description="Low complexity" evidence="9">
    <location>
        <begin position="20"/>
        <end position="34"/>
    </location>
</feature>
<evidence type="ECO:0000256" key="5">
    <source>
        <dbReference type="ARBA" id="ARBA00022990"/>
    </source>
</evidence>
<reference evidence="11" key="1">
    <citation type="journal article" date="2013" name="J. Plant Res.">
        <title>Effect of fungi and light on seed germination of three Opuntia species from semiarid lands of central Mexico.</title>
        <authorList>
            <person name="Delgado-Sanchez P."/>
            <person name="Jimenez-Bremont J.F."/>
            <person name="Guerrero-Gonzalez Mde L."/>
            <person name="Flores J."/>
        </authorList>
    </citation>
    <scope>NUCLEOTIDE SEQUENCE</scope>
    <source>
        <tissue evidence="11">Cladode</tissue>
    </source>
</reference>
<evidence type="ECO:0000256" key="6">
    <source>
        <dbReference type="ARBA" id="ARBA00023125"/>
    </source>
</evidence>
<dbReference type="GO" id="GO:0005634">
    <property type="term" value="C:nucleus"/>
    <property type="evidence" value="ECO:0007669"/>
    <property type="project" value="UniProtKB-SubCell"/>
</dbReference>
<evidence type="ECO:0000256" key="8">
    <source>
        <dbReference type="ARBA" id="ARBA00023269"/>
    </source>
</evidence>
<dbReference type="InterPro" id="IPR000164">
    <property type="entry name" value="Histone_H3/CENP-A"/>
</dbReference>
<keyword evidence="5" id="KW-0007">Acetylation</keyword>
<dbReference type="AlphaFoldDB" id="A0A7C8ZT04"/>
<dbReference type="PRINTS" id="PR00622">
    <property type="entry name" value="HISTONEH3"/>
</dbReference>
<dbReference type="GO" id="GO:0046982">
    <property type="term" value="F:protein heterodimerization activity"/>
    <property type="evidence" value="ECO:0007669"/>
    <property type="project" value="InterPro"/>
</dbReference>
<sequence length="159" mass="17678">MRVKHTARKSSGPITPRKGSTSTPSTSAAAQTTPIRKRKGGTSDSRATPGTAGRSGKKRHRFRAGTVALREIRKLQKSVELLIPAAPFIRTVREITYRLAPHVGRWQAEALLALQEAAEDFLVRLFEDGMLCAIHARRVTLMRKDLELARRIGGRDRGW</sequence>